<keyword evidence="2" id="KW-1185">Reference proteome</keyword>
<reference evidence="1 2" key="1">
    <citation type="submission" date="2024-04" db="EMBL/GenBank/DDBJ databases">
        <title>Tritrichomonas musculus Genome.</title>
        <authorList>
            <person name="Alves-Ferreira E."/>
            <person name="Grigg M."/>
            <person name="Lorenzi H."/>
            <person name="Galac M."/>
        </authorList>
    </citation>
    <scope>NUCLEOTIDE SEQUENCE [LARGE SCALE GENOMIC DNA]</scope>
    <source>
        <strain evidence="1 2">EAF2021</strain>
    </source>
</reference>
<proteinExistence type="predicted"/>
<gene>
    <name evidence="1" type="ORF">M9Y10_031536</name>
</gene>
<comment type="caution">
    <text evidence="1">The sequence shown here is derived from an EMBL/GenBank/DDBJ whole genome shotgun (WGS) entry which is preliminary data.</text>
</comment>
<accession>A0ABR2H1X5</accession>
<organism evidence="1 2">
    <name type="scientific">Tritrichomonas musculus</name>
    <dbReference type="NCBI Taxonomy" id="1915356"/>
    <lineage>
        <taxon>Eukaryota</taxon>
        <taxon>Metamonada</taxon>
        <taxon>Parabasalia</taxon>
        <taxon>Tritrichomonadida</taxon>
        <taxon>Tritrichomonadidae</taxon>
        <taxon>Tritrichomonas</taxon>
    </lineage>
</organism>
<protein>
    <submittedName>
        <fullName evidence="1">Uncharacterized protein</fullName>
    </submittedName>
</protein>
<sequence>MSWQRTYKATQARKRSPIYEETFGSKEKVSANSMLDASYCAGVGYQDVKSIMNITGRPTQSRATFFRHQKECEKTLKQKPTS</sequence>
<name>A0ABR2H1X5_9EUKA</name>
<evidence type="ECO:0000313" key="1">
    <source>
        <dbReference type="EMBL" id="KAK8839826.1"/>
    </source>
</evidence>
<evidence type="ECO:0000313" key="2">
    <source>
        <dbReference type="Proteomes" id="UP001470230"/>
    </source>
</evidence>
<dbReference type="Proteomes" id="UP001470230">
    <property type="component" value="Unassembled WGS sequence"/>
</dbReference>
<dbReference type="EMBL" id="JAPFFF010000050">
    <property type="protein sequence ID" value="KAK8839826.1"/>
    <property type="molecule type" value="Genomic_DNA"/>
</dbReference>